<dbReference type="PANTHER" id="PTHR21043:SF0">
    <property type="entry name" value="MITOCHONDRIAL ASSEMBLY OF RIBOSOMAL LARGE SUBUNIT PROTEIN 1"/>
    <property type="match status" value="1"/>
</dbReference>
<dbReference type="HAMAP" id="MF_01477">
    <property type="entry name" value="Iojap_RsfS"/>
    <property type="match status" value="1"/>
</dbReference>
<dbReference type="EMBL" id="CADCVX010000345">
    <property type="protein sequence ID" value="CAA9514883.1"/>
    <property type="molecule type" value="Genomic_DNA"/>
</dbReference>
<protein>
    <recommendedName>
        <fullName evidence="2">Ribosomal silencing factor RsfS</fullName>
    </recommendedName>
</protein>
<evidence type="ECO:0000256" key="1">
    <source>
        <dbReference type="ARBA" id="ARBA00010574"/>
    </source>
</evidence>
<feature type="region of interest" description="Disordered" evidence="3">
    <location>
        <begin position="1"/>
        <end position="20"/>
    </location>
</feature>
<sequence length="185" mass="19643">MPAQIAPVEQPSAPEHPIGEPIPSIEALHAAILKSLDDDQAVDVVTIPLAGKSAIADHMVICSGRSTRQVASMANKLAELIKAMRGTPVRVEGLQTADWVLLDADDVIVHIFRPEVRSFYNLERMWSFGEAPPPGSPQSNTLWGGPPPPIPGGEPTQPGGVDDDVGVAHPFPSDIDDEPPSPFDA</sequence>
<evidence type="ECO:0000313" key="4">
    <source>
        <dbReference type="EMBL" id="CAA9514883.1"/>
    </source>
</evidence>
<name>A0A6J4T677_9SPHN</name>
<dbReference type="PANTHER" id="PTHR21043">
    <property type="entry name" value="IOJAP SUPERFAMILY ORTHOLOG"/>
    <property type="match status" value="1"/>
</dbReference>
<keyword evidence="2" id="KW-0678">Repressor</keyword>
<keyword evidence="2" id="KW-0810">Translation regulation</keyword>
<reference evidence="4" key="1">
    <citation type="submission" date="2020-02" db="EMBL/GenBank/DDBJ databases">
        <authorList>
            <person name="Meier V. D."/>
        </authorList>
    </citation>
    <scope>NUCLEOTIDE SEQUENCE</scope>
    <source>
        <strain evidence="4">AVDCRST_MAG91</strain>
    </source>
</reference>
<dbReference type="SUPFAM" id="SSF81301">
    <property type="entry name" value="Nucleotidyltransferase"/>
    <property type="match status" value="1"/>
</dbReference>
<evidence type="ECO:0000256" key="2">
    <source>
        <dbReference type="HAMAP-Rule" id="MF_01477"/>
    </source>
</evidence>
<comment type="subcellular location">
    <subcellularLocation>
        <location evidence="2">Cytoplasm</location>
    </subcellularLocation>
</comment>
<organism evidence="4">
    <name type="scientific">uncultured Sphingomonadaceae bacterium</name>
    <dbReference type="NCBI Taxonomy" id="169976"/>
    <lineage>
        <taxon>Bacteria</taxon>
        <taxon>Pseudomonadati</taxon>
        <taxon>Pseudomonadota</taxon>
        <taxon>Alphaproteobacteria</taxon>
        <taxon>Sphingomonadales</taxon>
        <taxon>Sphingomonadaceae</taxon>
        <taxon>environmental samples</taxon>
    </lineage>
</organism>
<feature type="region of interest" description="Disordered" evidence="3">
    <location>
        <begin position="131"/>
        <end position="185"/>
    </location>
</feature>
<dbReference type="NCBIfam" id="TIGR00090">
    <property type="entry name" value="rsfS_iojap_ybeB"/>
    <property type="match status" value="1"/>
</dbReference>
<keyword evidence="2" id="KW-0963">Cytoplasm</keyword>
<dbReference type="AlphaFoldDB" id="A0A6J4T677"/>
<accession>A0A6J4T677</accession>
<dbReference type="Pfam" id="PF02410">
    <property type="entry name" value="RsfS"/>
    <property type="match status" value="1"/>
</dbReference>
<dbReference type="InterPro" id="IPR043519">
    <property type="entry name" value="NT_sf"/>
</dbReference>
<dbReference type="GO" id="GO:0017148">
    <property type="term" value="P:negative regulation of translation"/>
    <property type="evidence" value="ECO:0007669"/>
    <property type="project" value="UniProtKB-UniRule"/>
</dbReference>
<dbReference type="GO" id="GO:0005737">
    <property type="term" value="C:cytoplasm"/>
    <property type="evidence" value="ECO:0007669"/>
    <property type="project" value="UniProtKB-SubCell"/>
</dbReference>
<evidence type="ECO:0000256" key="3">
    <source>
        <dbReference type="SAM" id="MobiDB-lite"/>
    </source>
</evidence>
<dbReference type="GO" id="GO:0043023">
    <property type="term" value="F:ribosomal large subunit binding"/>
    <property type="evidence" value="ECO:0007669"/>
    <property type="project" value="TreeGrafter"/>
</dbReference>
<proteinExistence type="inferred from homology"/>
<dbReference type="Gene3D" id="3.30.460.10">
    <property type="entry name" value="Beta Polymerase, domain 2"/>
    <property type="match status" value="1"/>
</dbReference>
<dbReference type="GO" id="GO:0042256">
    <property type="term" value="P:cytosolic ribosome assembly"/>
    <property type="evidence" value="ECO:0007669"/>
    <property type="project" value="UniProtKB-UniRule"/>
</dbReference>
<dbReference type="GO" id="GO:0090071">
    <property type="term" value="P:negative regulation of ribosome biogenesis"/>
    <property type="evidence" value="ECO:0007669"/>
    <property type="project" value="UniProtKB-UniRule"/>
</dbReference>
<comment type="similarity">
    <text evidence="1 2">Belongs to the Iojap/RsfS family.</text>
</comment>
<gene>
    <name evidence="2" type="primary">rsfS</name>
    <name evidence="4" type="ORF">AVDCRST_MAG91-1846</name>
</gene>
<dbReference type="InterPro" id="IPR004394">
    <property type="entry name" value="Iojap/RsfS/C7orf30"/>
</dbReference>
<comment type="function">
    <text evidence="2">Functions as a ribosomal silencing factor. Interacts with ribosomal protein uL14 (rplN), blocking formation of intersubunit bridge B8. Prevents association of the 30S and 50S ribosomal subunits and the formation of functional ribosomes, thus repressing translation.</text>
</comment>
<comment type="subunit">
    <text evidence="2">Interacts with ribosomal protein uL14 (rplN).</text>
</comment>